<protein>
    <submittedName>
        <fullName evidence="1">Uncharacterized protein</fullName>
    </submittedName>
</protein>
<dbReference type="Proteomes" id="UP000460412">
    <property type="component" value="Unassembled WGS sequence"/>
</dbReference>
<reference evidence="1 2" key="1">
    <citation type="submission" date="2019-12" db="EMBL/GenBank/DDBJ databases">
        <title>Sporaefaciens musculi gen. nov., sp. nov., a novel bacterium isolated from the caecum of an obese mouse.</title>
        <authorList>
            <person name="Rasmussen T.S."/>
            <person name="Streidl T."/>
            <person name="Hitch T.C.A."/>
            <person name="Wortmann E."/>
            <person name="Deptula P."/>
            <person name="Hansen M."/>
            <person name="Nielsen D.S."/>
            <person name="Clavel T."/>
            <person name="Vogensen F.K."/>
        </authorList>
    </citation>
    <scope>NUCLEOTIDE SEQUENCE [LARGE SCALE GENOMIC DNA]</scope>
    <source>
        <strain evidence="1 2">WCA-9-b2</strain>
    </source>
</reference>
<evidence type="ECO:0000313" key="1">
    <source>
        <dbReference type="EMBL" id="MXP77644.1"/>
    </source>
</evidence>
<organism evidence="1 2">
    <name type="scientific">Sporofaciens musculi</name>
    <dbReference type="NCBI Taxonomy" id="2681861"/>
    <lineage>
        <taxon>Bacteria</taxon>
        <taxon>Bacillati</taxon>
        <taxon>Bacillota</taxon>
        <taxon>Clostridia</taxon>
        <taxon>Lachnospirales</taxon>
        <taxon>Lachnospiraceae</taxon>
        <taxon>Sporofaciens</taxon>
    </lineage>
</organism>
<sequence>MDKNKVKLSFETYIKEADKIWFTTYDHNGLYCKRSGNKDAVLVGIVPYERRYALRLYASMKNMEIIFF</sequence>
<gene>
    <name evidence="1" type="ORF">GN277_20505</name>
</gene>
<dbReference type="AlphaFoldDB" id="A0A7X3MJM4"/>
<proteinExistence type="predicted"/>
<evidence type="ECO:0000313" key="2">
    <source>
        <dbReference type="Proteomes" id="UP000460412"/>
    </source>
</evidence>
<keyword evidence="2" id="KW-1185">Reference proteome</keyword>
<name>A0A7X3MJM4_9FIRM</name>
<accession>A0A7X3MJM4</accession>
<dbReference type="RefSeq" id="WP_159753118.1">
    <property type="nucleotide sequence ID" value="NZ_WUQX01000001.1"/>
</dbReference>
<dbReference type="EMBL" id="WUQX01000001">
    <property type="protein sequence ID" value="MXP77644.1"/>
    <property type="molecule type" value="Genomic_DNA"/>
</dbReference>
<comment type="caution">
    <text evidence="1">The sequence shown here is derived from an EMBL/GenBank/DDBJ whole genome shotgun (WGS) entry which is preliminary data.</text>
</comment>